<reference evidence="1 2" key="1">
    <citation type="submission" date="2016-10" db="EMBL/GenBank/DDBJ databases">
        <authorList>
            <person name="Varghese N."/>
            <person name="Submissions S."/>
        </authorList>
    </citation>
    <scope>NUCLEOTIDE SEQUENCE [LARGE SCALE GENOMIC DNA]</scope>
    <source>
        <strain evidence="1 2">DSM 11449</strain>
    </source>
</reference>
<sequence length="393" mass="44871">QEKESGEVYIAAVYNDQEVKSDTFKITSEVVTYESGNSPVKVGVVEVEEKEEVLDPIDENDRFLPKLQIESINKIDKESKKIVYCIINENSTEVLDRKSMSIQFSVTHLGNCKEGFIFPIISTIPDVEKKDNIEKEELVDKIVIDGKPNTEGIIISGEINFRIDIYLKEKNIDKDIYIDFFSSTDSIMKDNYQNLDHRLKIKMVNKNKEDAVVVLTGEISSEQNNGDNCFFMYKVKIYNGICYDDYEDYTNKGALKETDTAELTRDAWKSDKKQKKKRSEERYGSLNEIPPGVYFLSYNSKGYGTKGYKLKISESPQNDVINGVDGIRDGLRIHSYCPKDSFGCLTTGIDEKSSVDDFRKKIPILTKKSVHFIIKERMAEKENGVYVGVKLAE</sequence>
<comment type="caution">
    <text evidence="1">The sequence shown here is derived from an EMBL/GenBank/DDBJ whole genome shotgun (WGS) entry which is preliminary data.</text>
</comment>
<keyword evidence="2" id="KW-1185">Reference proteome</keyword>
<proteinExistence type="predicted"/>
<dbReference type="RefSeq" id="WP_074698924.1">
    <property type="nucleotide sequence ID" value="NZ_FNND01000028.1"/>
</dbReference>
<dbReference type="Proteomes" id="UP000182771">
    <property type="component" value="Unassembled WGS sequence"/>
</dbReference>
<dbReference type="EMBL" id="FNND01000028">
    <property type="protein sequence ID" value="SDX24482.1"/>
    <property type="molecule type" value="Genomic_DNA"/>
</dbReference>
<evidence type="ECO:0000313" key="1">
    <source>
        <dbReference type="EMBL" id="SDX24482.1"/>
    </source>
</evidence>
<evidence type="ECO:0000313" key="2">
    <source>
        <dbReference type="Proteomes" id="UP000182771"/>
    </source>
</evidence>
<accession>A0A1H3A407</accession>
<organism evidence="1 2">
    <name type="scientific">Capnocytophaga granulosa</name>
    <dbReference type="NCBI Taxonomy" id="45242"/>
    <lineage>
        <taxon>Bacteria</taxon>
        <taxon>Pseudomonadati</taxon>
        <taxon>Bacteroidota</taxon>
        <taxon>Flavobacteriia</taxon>
        <taxon>Flavobacteriales</taxon>
        <taxon>Flavobacteriaceae</taxon>
        <taxon>Capnocytophaga</taxon>
    </lineage>
</organism>
<feature type="non-terminal residue" evidence="1">
    <location>
        <position position="1"/>
    </location>
</feature>
<dbReference type="AlphaFoldDB" id="A0A1H3A407"/>
<name>A0A1H3A407_9FLAO</name>
<protein>
    <submittedName>
        <fullName evidence="1">Uncharacterized protein</fullName>
    </submittedName>
</protein>
<gene>
    <name evidence="1" type="ORF">SAMN05444420_1281</name>
</gene>